<dbReference type="InterPro" id="IPR016039">
    <property type="entry name" value="Thiolase-like"/>
</dbReference>
<organism evidence="1 2">
    <name type="scientific">Candidatus Limousia pullorum</name>
    <dbReference type="NCBI Taxonomy" id="2840860"/>
    <lineage>
        <taxon>Bacteria</taxon>
        <taxon>Bacillati</taxon>
        <taxon>Bacillota</taxon>
        <taxon>Clostridia</taxon>
        <taxon>Eubacteriales</taxon>
        <taxon>Oscillospiraceae</taxon>
        <taxon>Oscillospiraceae incertae sedis</taxon>
        <taxon>Candidatus Limousia</taxon>
    </lineage>
</organism>
<dbReference type="NCBIfam" id="NF006160">
    <property type="entry name" value="PRK08304.1"/>
    <property type="match status" value="1"/>
</dbReference>
<accession>A0A9D1LX33</accession>
<sequence length="346" mass="36942">MCKRGVFLKKIGKSTYKTEKNPAISFFASAVGEKEGQGPLGELFDRVFTDMYAGETTWEKAESRLQKTVAQMVLNKSKKKSEEIDLIFAGDLLNQCTASAFGMRDFEIPYLGQYGACSTMVQSIIGAVTAVEAGGASACLCVTSSHFCSAERQYRYPLEYGCFRTPTAQWTVTGAGGCLIEPMASGAVIAHVVPGKIVDLGIKDSNNMGAAMAPAAADTIGNFLRDTNTTPQDYDMIFTGDLGVVGSEILAELLRNDGFEMEGKHKDCGAMIFDCHEQQVCAGGSGCGCCASVLCSYILKSMEKGELDNVLVTATGALLSPTTSGQKQSIPGIAHLINIKNKKEIF</sequence>
<evidence type="ECO:0000313" key="1">
    <source>
        <dbReference type="EMBL" id="HIU49614.1"/>
    </source>
</evidence>
<dbReference type="GO" id="GO:0016746">
    <property type="term" value="F:acyltransferase activity"/>
    <property type="evidence" value="ECO:0007669"/>
    <property type="project" value="InterPro"/>
</dbReference>
<dbReference type="Proteomes" id="UP000824118">
    <property type="component" value="Unassembled WGS sequence"/>
</dbReference>
<reference evidence="1" key="1">
    <citation type="submission" date="2020-10" db="EMBL/GenBank/DDBJ databases">
        <authorList>
            <person name="Gilroy R."/>
        </authorList>
    </citation>
    <scope>NUCLEOTIDE SEQUENCE</scope>
    <source>
        <strain evidence="1">ChiGjej1B1-1684</strain>
    </source>
</reference>
<dbReference type="Pfam" id="PF07451">
    <property type="entry name" value="SpoVAD"/>
    <property type="match status" value="1"/>
</dbReference>
<dbReference type="AlphaFoldDB" id="A0A9D1LX33"/>
<name>A0A9D1LX33_9FIRM</name>
<dbReference type="EMBL" id="DVNG01000016">
    <property type="protein sequence ID" value="HIU49614.1"/>
    <property type="molecule type" value="Genomic_DNA"/>
</dbReference>
<dbReference type="InterPro" id="IPR010894">
    <property type="entry name" value="SpoVAD"/>
</dbReference>
<gene>
    <name evidence="1" type="primary">spoVAD</name>
    <name evidence="1" type="ORF">IAD22_01185</name>
</gene>
<dbReference type="PIRSF" id="PIRSF011570">
    <property type="entry name" value="SpoVAD"/>
    <property type="match status" value="1"/>
</dbReference>
<comment type="caution">
    <text evidence="1">The sequence shown here is derived from an EMBL/GenBank/DDBJ whole genome shotgun (WGS) entry which is preliminary data.</text>
</comment>
<proteinExistence type="predicted"/>
<dbReference type="InterPro" id="IPR038369">
    <property type="entry name" value="SpoVAD_sf"/>
</dbReference>
<dbReference type="NCBIfam" id="TIGR02845">
    <property type="entry name" value="spore_V_AD"/>
    <property type="match status" value="1"/>
</dbReference>
<dbReference type="SUPFAM" id="SSF53901">
    <property type="entry name" value="Thiolase-like"/>
    <property type="match status" value="1"/>
</dbReference>
<dbReference type="Gene3D" id="3.40.47.40">
    <property type="entry name" value="Stage V sporulation protein AD"/>
    <property type="match status" value="1"/>
</dbReference>
<protein>
    <submittedName>
        <fullName evidence="1">Stage V sporulation protein AD</fullName>
    </submittedName>
</protein>
<evidence type="ECO:0000313" key="2">
    <source>
        <dbReference type="Proteomes" id="UP000824118"/>
    </source>
</evidence>
<reference evidence="1" key="2">
    <citation type="journal article" date="2021" name="PeerJ">
        <title>Extensive microbial diversity within the chicken gut microbiome revealed by metagenomics and culture.</title>
        <authorList>
            <person name="Gilroy R."/>
            <person name="Ravi A."/>
            <person name="Getino M."/>
            <person name="Pursley I."/>
            <person name="Horton D.L."/>
            <person name="Alikhan N.F."/>
            <person name="Baker D."/>
            <person name="Gharbi K."/>
            <person name="Hall N."/>
            <person name="Watson M."/>
            <person name="Adriaenssens E.M."/>
            <person name="Foster-Nyarko E."/>
            <person name="Jarju S."/>
            <person name="Secka A."/>
            <person name="Antonio M."/>
            <person name="Oren A."/>
            <person name="Chaudhuri R.R."/>
            <person name="La Ragione R."/>
            <person name="Hildebrand F."/>
            <person name="Pallen M.J."/>
        </authorList>
    </citation>
    <scope>NUCLEOTIDE SEQUENCE</scope>
    <source>
        <strain evidence="1">ChiGjej1B1-1684</strain>
    </source>
</reference>